<organism evidence="2 3">
    <name type="scientific">Fasciola hepatica</name>
    <name type="common">Liver fluke</name>
    <dbReference type="NCBI Taxonomy" id="6192"/>
    <lineage>
        <taxon>Eukaryota</taxon>
        <taxon>Metazoa</taxon>
        <taxon>Spiralia</taxon>
        <taxon>Lophotrochozoa</taxon>
        <taxon>Platyhelminthes</taxon>
        <taxon>Trematoda</taxon>
        <taxon>Digenea</taxon>
        <taxon>Plagiorchiida</taxon>
        <taxon>Echinostomata</taxon>
        <taxon>Echinostomatoidea</taxon>
        <taxon>Fasciolidae</taxon>
        <taxon>Fasciola</taxon>
    </lineage>
</organism>
<dbReference type="SUPFAM" id="SSF103473">
    <property type="entry name" value="MFS general substrate transporter"/>
    <property type="match status" value="1"/>
</dbReference>
<dbReference type="PANTHER" id="PTHR11360:SF306">
    <property type="entry name" value="RE01051P"/>
    <property type="match status" value="1"/>
</dbReference>
<dbReference type="AlphaFoldDB" id="A0A4E0RBW3"/>
<reference evidence="2" key="1">
    <citation type="submission" date="2019-03" db="EMBL/GenBank/DDBJ databases">
        <title>Improved annotation for the trematode Fasciola hepatica.</title>
        <authorList>
            <person name="Choi Y.-J."/>
            <person name="Martin J."/>
            <person name="Mitreva M."/>
        </authorList>
    </citation>
    <scope>NUCLEOTIDE SEQUENCE [LARGE SCALE GENOMIC DNA]</scope>
</reference>
<feature type="transmembrane region" description="Helical" evidence="1">
    <location>
        <begin position="321"/>
        <end position="339"/>
    </location>
</feature>
<comment type="caution">
    <text evidence="2">The sequence shown here is derived from an EMBL/GenBank/DDBJ whole genome shotgun (WGS) entry which is preliminary data.</text>
</comment>
<dbReference type="EMBL" id="JXXN02001968">
    <property type="protein sequence ID" value="THD23751.1"/>
    <property type="molecule type" value="Genomic_DNA"/>
</dbReference>
<feature type="transmembrane region" description="Helical" evidence="1">
    <location>
        <begin position="172"/>
        <end position="195"/>
    </location>
</feature>
<feature type="transmembrane region" description="Helical" evidence="1">
    <location>
        <begin position="146"/>
        <end position="166"/>
    </location>
</feature>
<dbReference type="Gene3D" id="1.20.1250.20">
    <property type="entry name" value="MFS general substrate transporter like domains"/>
    <property type="match status" value="2"/>
</dbReference>
<feature type="transmembrane region" description="Helical" evidence="1">
    <location>
        <begin position="56"/>
        <end position="80"/>
    </location>
</feature>
<keyword evidence="1" id="KW-1133">Transmembrane helix</keyword>
<proteinExistence type="predicted"/>
<feature type="transmembrane region" description="Helical" evidence="1">
    <location>
        <begin position="251"/>
        <end position="274"/>
    </location>
</feature>
<dbReference type="GO" id="GO:0008028">
    <property type="term" value="F:monocarboxylic acid transmembrane transporter activity"/>
    <property type="evidence" value="ECO:0007669"/>
    <property type="project" value="TreeGrafter"/>
</dbReference>
<feature type="transmembrane region" description="Helical" evidence="1">
    <location>
        <begin position="413"/>
        <end position="435"/>
    </location>
</feature>
<dbReference type="InterPro" id="IPR050327">
    <property type="entry name" value="Proton-linked_MCT"/>
</dbReference>
<feature type="transmembrane region" description="Helical" evidence="1">
    <location>
        <begin position="118"/>
        <end position="139"/>
    </location>
</feature>
<keyword evidence="1" id="KW-0812">Transmembrane</keyword>
<dbReference type="Pfam" id="PF07690">
    <property type="entry name" value="MFS_1"/>
    <property type="match status" value="1"/>
</dbReference>
<protein>
    <submittedName>
        <fullName evidence="2">Monocarboxylate transporter</fullName>
    </submittedName>
</protein>
<dbReference type="CDD" id="cd17352">
    <property type="entry name" value="MFS_MCT_SLC16"/>
    <property type="match status" value="1"/>
</dbReference>
<accession>A0A4E0RBW3</accession>
<feature type="transmembrane region" description="Helical" evidence="1">
    <location>
        <begin position="87"/>
        <end position="106"/>
    </location>
</feature>
<dbReference type="InterPro" id="IPR036259">
    <property type="entry name" value="MFS_trans_sf"/>
</dbReference>
<sequence>MAEAVSVTNENSFQDKGWAWVIVLGAFISHYLTAGYEKGYSVLYVEIINKFHTSSALAAGLSGFSAAIRLLLAPFAVALCNRYNDRIVVMSGGVLCFTGLVIAALSEQFYGVALGYGIIFGLGLTLVYTPSLTICTTYFKRRRSTALSLSLSGAGFAALTLPYFIVYLIEEYAYEGAVLLLGAITLHYCVTGALFRDPPGINEPITILREKAAIENDLQRSSCRRIKKKITQYFIGDGHKRSYAGILGNPWMTLFLFSFCLNMMGSGPVTTLLIHHAENLGFKRMVSVQLLAIEGIVQIVVRIFGGVILDFRRIRPHRGKIWSITIALSALIILCLAFAKDMITLSVLMSLRGIALAVYISQQAVITADMCEQQPEHLKQAIGLSQIGKGVGVLVGSWSAGAIRDLTNQYQPAFLFLSGMQFIGALLALIAVLNVHRGVCGKIQGGVQDALLDPAQNRQSEFTNANGAHVQSDHDSDIHDANLSGITAVRIPSVNLSANSSETLFPDVSQRSLKSNRDPLSRHMS</sequence>
<dbReference type="PANTHER" id="PTHR11360">
    <property type="entry name" value="MONOCARBOXYLATE TRANSPORTER"/>
    <property type="match status" value="1"/>
</dbReference>
<evidence type="ECO:0000256" key="1">
    <source>
        <dbReference type="SAM" id="Phobius"/>
    </source>
</evidence>
<name>A0A4E0RBW3_FASHE</name>
<evidence type="ECO:0000313" key="2">
    <source>
        <dbReference type="EMBL" id="THD23751.1"/>
    </source>
</evidence>
<evidence type="ECO:0000313" key="3">
    <source>
        <dbReference type="Proteomes" id="UP000230066"/>
    </source>
</evidence>
<dbReference type="Proteomes" id="UP000230066">
    <property type="component" value="Unassembled WGS sequence"/>
</dbReference>
<feature type="transmembrane region" description="Helical" evidence="1">
    <location>
        <begin position="286"/>
        <end position="309"/>
    </location>
</feature>
<dbReference type="InterPro" id="IPR011701">
    <property type="entry name" value="MFS"/>
</dbReference>
<gene>
    <name evidence="2" type="ORF">D915_005652</name>
</gene>
<feature type="transmembrane region" description="Helical" evidence="1">
    <location>
        <begin position="18"/>
        <end position="36"/>
    </location>
</feature>
<keyword evidence="1" id="KW-0472">Membrane</keyword>
<keyword evidence="3" id="KW-1185">Reference proteome</keyword>